<comment type="caution">
    <text evidence="5">The sequence shown here is derived from an EMBL/GenBank/DDBJ whole genome shotgun (WGS) entry which is preliminary data.</text>
</comment>
<dbReference type="Gene3D" id="2.10.109.10">
    <property type="entry name" value="Umud Fragment, subunit A"/>
    <property type="match status" value="1"/>
</dbReference>
<organism evidence="5 6">
    <name type="scientific">Candidatus Tidjanibacter faecipullorum</name>
    <dbReference type="NCBI Taxonomy" id="2838766"/>
    <lineage>
        <taxon>Bacteria</taxon>
        <taxon>Pseudomonadati</taxon>
        <taxon>Bacteroidota</taxon>
        <taxon>Bacteroidia</taxon>
        <taxon>Bacteroidales</taxon>
        <taxon>Rikenellaceae</taxon>
        <taxon>Tidjanibacter</taxon>
    </lineage>
</organism>
<evidence type="ECO:0000313" key="6">
    <source>
        <dbReference type="Proteomes" id="UP000824014"/>
    </source>
</evidence>
<dbReference type="PROSITE" id="PS50943">
    <property type="entry name" value="HTH_CROC1"/>
    <property type="match status" value="1"/>
</dbReference>
<dbReference type="Proteomes" id="UP000824014">
    <property type="component" value="Unassembled WGS sequence"/>
</dbReference>
<keyword evidence="1" id="KW-0805">Transcription regulation</keyword>
<accession>A0A9D2IKJ8</accession>
<feature type="domain" description="HTH cro/C1-type" evidence="4">
    <location>
        <begin position="5"/>
        <end position="59"/>
    </location>
</feature>
<keyword evidence="3" id="KW-0804">Transcription</keyword>
<dbReference type="AlphaFoldDB" id="A0A9D2IKJ8"/>
<dbReference type="CDD" id="cd00093">
    <property type="entry name" value="HTH_XRE"/>
    <property type="match status" value="1"/>
</dbReference>
<dbReference type="InterPro" id="IPR039418">
    <property type="entry name" value="LexA-like"/>
</dbReference>
<dbReference type="Pfam" id="PF00717">
    <property type="entry name" value="Peptidase_S24"/>
    <property type="match status" value="1"/>
</dbReference>
<dbReference type="InterPro" id="IPR036286">
    <property type="entry name" value="LexA/Signal_pep-like_sf"/>
</dbReference>
<gene>
    <name evidence="5" type="ORF">H9816_01185</name>
</gene>
<name>A0A9D2IKJ8_9BACT</name>
<evidence type="ECO:0000256" key="3">
    <source>
        <dbReference type="ARBA" id="ARBA00023163"/>
    </source>
</evidence>
<dbReference type="PANTHER" id="PTHR40661">
    <property type="match status" value="1"/>
</dbReference>
<dbReference type="InterPro" id="IPR015927">
    <property type="entry name" value="Peptidase_S24_S26A/B/C"/>
</dbReference>
<reference evidence="5" key="2">
    <citation type="submission" date="2021-04" db="EMBL/GenBank/DDBJ databases">
        <authorList>
            <person name="Gilroy R."/>
        </authorList>
    </citation>
    <scope>NUCLEOTIDE SEQUENCE</scope>
    <source>
        <strain evidence="5">ChiHjej11B10-19426</strain>
    </source>
</reference>
<dbReference type="CDD" id="cd06529">
    <property type="entry name" value="S24_LexA-like"/>
    <property type="match status" value="1"/>
</dbReference>
<keyword evidence="2" id="KW-0238">DNA-binding</keyword>
<dbReference type="SMART" id="SM00530">
    <property type="entry name" value="HTH_XRE"/>
    <property type="match status" value="1"/>
</dbReference>
<sequence>MGQRLKTMRKALNMNQDAVAKILGIGKSALSMIETGRAALSERNKNILIQKLNLNPEWLETGQGEIFNCPPEQFVPFTHRTDRTVPMQSVPLYNIEGTAGLVPLFTGQTPVQPVNYIHIPNLPKCDGAIYIVGDSMYPLLKSGDIVLYKQMNSIEDIFWGDMYLLSIDIDGEEYITVKYIQKSDKEGYVKLVSQNPHHADKDIPVDRIKALAFIKASIRMNSIK</sequence>
<evidence type="ECO:0000313" key="5">
    <source>
        <dbReference type="EMBL" id="HIZ14518.1"/>
    </source>
</evidence>
<dbReference type="InterPro" id="IPR001387">
    <property type="entry name" value="Cro/C1-type_HTH"/>
</dbReference>
<evidence type="ECO:0000259" key="4">
    <source>
        <dbReference type="PROSITE" id="PS50943"/>
    </source>
</evidence>
<protein>
    <submittedName>
        <fullName evidence="5">Helix-turn-helix domain-containing protein</fullName>
    </submittedName>
</protein>
<evidence type="ECO:0000256" key="2">
    <source>
        <dbReference type="ARBA" id="ARBA00023125"/>
    </source>
</evidence>
<dbReference type="GO" id="GO:0003677">
    <property type="term" value="F:DNA binding"/>
    <property type="evidence" value="ECO:0007669"/>
    <property type="project" value="UniProtKB-KW"/>
</dbReference>
<dbReference type="InterPro" id="IPR010982">
    <property type="entry name" value="Lambda_DNA-bd_dom_sf"/>
</dbReference>
<dbReference type="EMBL" id="DXCC01000004">
    <property type="protein sequence ID" value="HIZ14518.1"/>
    <property type="molecule type" value="Genomic_DNA"/>
</dbReference>
<dbReference type="Gene3D" id="1.10.260.40">
    <property type="entry name" value="lambda repressor-like DNA-binding domains"/>
    <property type="match status" value="1"/>
</dbReference>
<evidence type="ECO:0000256" key="1">
    <source>
        <dbReference type="ARBA" id="ARBA00023015"/>
    </source>
</evidence>
<dbReference type="PANTHER" id="PTHR40661:SF1">
    <property type="entry name" value="HTH CRO_C1-TYPE DOMAIN-CONTAINING PROTEIN"/>
    <property type="match status" value="1"/>
</dbReference>
<reference evidence="5" key="1">
    <citation type="journal article" date="2021" name="PeerJ">
        <title>Extensive microbial diversity within the chicken gut microbiome revealed by metagenomics and culture.</title>
        <authorList>
            <person name="Gilroy R."/>
            <person name="Ravi A."/>
            <person name="Getino M."/>
            <person name="Pursley I."/>
            <person name="Horton D.L."/>
            <person name="Alikhan N.F."/>
            <person name="Baker D."/>
            <person name="Gharbi K."/>
            <person name="Hall N."/>
            <person name="Watson M."/>
            <person name="Adriaenssens E.M."/>
            <person name="Foster-Nyarko E."/>
            <person name="Jarju S."/>
            <person name="Secka A."/>
            <person name="Antonio M."/>
            <person name="Oren A."/>
            <person name="Chaudhuri R.R."/>
            <person name="La Ragione R."/>
            <person name="Hildebrand F."/>
            <person name="Pallen M.J."/>
        </authorList>
    </citation>
    <scope>NUCLEOTIDE SEQUENCE</scope>
    <source>
        <strain evidence="5">ChiHjej11B10-19426</strain>
    </source>
</reference>
<proteinExistence type="predicted"/>
<dbReference type="Pfam" id="PF12844">
    <property type="entry name" value="HTH_19"/>
    <property type="match status" value="1"/>
</dbReference>
<dbReference type="SUPFAM" id="SSF47413">
    <property type="entry name" value="lambda repressor-like DNA-binding domains"/>
    <property type="match status" value="1"/>
</dbReference>
<dbReference type="SUPFAM" id="SSF51306">
    <property type="entry name" value="LexA/Signal peptidase"/>
    <property type="match status" value="1"/>
</dbReference>